<dbReference type="InterPro" id="IPR028082">
    <property type="entry name" value="Peripla_BP_I"/>
</dbReference>
<name>A0ABV1KE79_9PSEU</name>
<dbReference type="InterPro" id="IPR046335">
    <property type="entry name" value="LacI/GalR-like_sensor"/>
</dbReference>
<dbReference type="InterPro" id="IPR000843">
    <property type="entry name" value="HTH_LacI"/>
</dbReference>
<evidence type="ECO:0000256" key="2">
    <source>
        <dbReference type="ARBA" id="ARBA00023125"/>
    </source>
</evidence>
<keyword evidence="2 5" id="KW-0238">DNA-binding</keyword>
<organism evidence="5 6">
    <name type="scientific">Pseudonocardia nematodicida</name>
    <dbReference type="NCBI Taxonomy" id="1206997"/>
    <lineage>
        <taxon>Bacteria</taxon>
        <taxon>Bacillati</taxon>
        <taxon>Actinomycetota</taxon>
        <taxon>Actinomycetes</taxon>
        <taxon>Pseudonocardiales</taxon>
        <taxon>Pseudonocardiaceae</taxon>
        <taxon>Pseudonocardia</taxon>
    </lineage>
</organism>
<dbReference type="EMBL" id="JBEDNQ010000008">
    <property type="protein sequence ID" value="MEQ3552764.1"/>
    <property type="molecule type" value="Genomic_DNA"/>
</dbReference>
<dbReference type="GO" id="GO:0003677">
    <property type="term" value="F:DNA binding"/>
    <property type="evidence" value="ECO:0007669"/>
    <property type="project" value="UniProtKB-KW"/>
</dbReference>
<dbReference type="Proteomes" id="UP001494902">
    <property type="component" value="Unassembled WGS sequence"/>
</dbReference>
<evidence type="ECO:0000256" key="1">
    <source>
        <dbReference type="ARBA" id="ARBA00023015"/>
    </source>
</evidence>
<dbReference type="Pfam" id="PF00356">
    <property type="entry name" value="LacI"/>
    <property type="match status" value="1"/>
</dbReference>
<dbReference type="PROSITE" id="PS50932">
    <property type="entry name" value="HTH_LACI_2"/>
    <property type="match status" value="1"/>
</dbReference>
<dbReference type="SUPFAM" id="SSF53822">
    <property type="entry name" value="Periplasmic binding protein-like I"/>
    <property type="match status" value="1"/>
</dbReference>
<reference evidence="5 6" key="1">
    <citation type="submission" date="2024-03" db="EMBL/GenBank/DDBJ databases">
        <title>Draft genome sequence of Pseudonocardia nematodicida JCM 31783.</title>
        <authorList>
            <person name="Butdee W."/>
            <person name="Duangmal K."/>
        </authorList>
    </citation>
    <scope>NUCLEOTIDE SEQUENCE [LARGE SCALE GENOMIC DNA]</scope>
    <source>
        <strain evidence="5 6">JCM 31783</strain>
    </source>
</reference>
<dbReference type="Gene3D" id="3.40.50.2300">
    <property type="match status" value="2"/>
</dbReference>
<comment type="caution">
    <text evidence="5">The sequence shown here is derived from an EMBL/GenBank/DDBJ whole genome shotgun (WGS) entry which is preliminary data.</text>
</comment>
<dbReference type="SUPFAM" id="SSF47413">
    <property type="entry name" value="lambda repressor-like DNA-binding domains"/>
    <property type="match status" value="1"/>
</dbReference>
<evidence type="ECO:0000259" key="4">
    <source>
        <dbReference type="PROSITE" id="PS50932"/>
    </source>
</evidence>
<keyword evidence="3" id="KW-0804">Transcription</keyword>
<dbReference type="CDD" id="cd06267">
    <property type="entry name" value="PBP1_LacI_sugar_binding-like"/>
    <property type="match status" value="1"/>
</dbReference>
<sequence length="337" mass="35406">MRGVTHRPTRRPRLADVAAEVGLSPASVSLVLRGEPGPSPATRERVLAAADRLGYRPDRAASLLASRRNGTLGVVLDIRSTYHAELVEELLAGAELRGHDLVLGARSPARDERRAVEALVDSRCAALVLLGSDATPGRLAELGRLLPVVAVGRRLPTAEVDVVRVPDEQGARAQVGHLVALGHRDVVHVDGGRGSIATDRRRGYRAAMRTAGLADRIRIVPGGHGEADGARAAARLLEGAELPTAVAVFNDRCAVGLLDALSRAGVAVPGTVSVIGYDDSPLSRLTHVDLSTVDQDVRGTAEHVLALVAERLEDGRTAPREVVLAPRLVARGTTGPP</sequence>
<gene>
    <name evidence="5" type="ORF">WIS52_20035</name>
</gene>
<keyword evidence="6" id="KW-1185">Reference proteome</keyword>
<protein>
    <submittedName>
        <fullName evidence="5">LacI family DNA-binding transcriptional regulator</fullName>
    </submittedName>
</protein>
<evidence type="ECO:0000313" key="6">
    <source>
        <dbReference type="Proteomes" id="UP001494902"/>
    </source>
</evidence>
<feature type="domain" description="HTH lacI-type" evidence="4">
    <location>
        <begin position="12"/>
        <end position="66"/>
    </location>
</feature>
<dbReference type="PANTHER" id="PTHR30146">
    <property type="entry name" value="LACI-RELATED TRANSCRIPTIONAL REPRESSOR"/>
    <property type="match status" value="1"/>
</dbReference>
<accession>A0ABV1KE79</accession>
<dbReference type="PANTHER" id="PTHR30146:SF109">
    <property type="entry name" value="HTH-TYPE TRANSCRIPTIONAL REGULATOR GALS"/>
    <property type="match status" value="1"/>
</dbReference>
<dbReference type="RefSeq" id="WP_349299958.1">
    <property type="nucleotide sequence ID" value="NZ_JBEDNQ010000008.1"/>
</dbReference>
<dbReference type="Pfam" id="PF13377">
    <property type="entry name" value="Peripla_BP_3"/>
    <property type="match status" value="1"/>
</dbReference>
<evidence type="ECO:0000256" key="3">
    <source>
        <dbReference type="ARBA" id="ARBA00023163"/>
    </source>
</evidence>
<dbReference type="InterPro" id="IPR010982">
    <property type="entry name" value="Lambda_DNA-bd_dom_sf"/>
</dbReference>
<dbReference type="SMART" id="SM00354">
    <property type="entry name" value="HTH_LACI"/>
    <property type="match status" value="1"/>
</dbReference>
<dbReference type="Gene3D" id="1.10.260.40">
    <property type="entry name" value="lambda repressor-like DNA-binding domains"/>
    <property type="match status" value="1"/>
</dbReference>
<proteinExistence type="predicted"/>
<evidence type="ECO:0000313" key="5">
    <source>
        <dbReference type="EMBL" id="MEQ3552764.1"/>
    </source>
</evidence>
<dbReference type="CDD" id="cd01392">
    <property type="entry name" value="HTH_LacI"/>
    <property type="match status" value="1"/>
</dbReference>
<keyword evidence="1" id="KW-0805">Transcription regulation</keyword>